<gene>
    <name evidence="1" type="ORF">RZN69_17470</name>
    <name evidence="2" type="ORF">RZN69_17715</name>
    <name evidence="3" type="ORF">RZN69_17960</name>
    <name evidence="4" type="ORF">RZN69_18210</name>
</gene>
<evidence type="ECO:0000313" key="5">
    <source>
        <dbReference type="Proteomes" id="UP001304300"/>
    </source>
</evidence>
<dbReference type="KEGG" id="puo:RZN69_17470"/>
<dbReference type="KEGG" id="puo:RZN69_18210"/>
<dbReference type="EMBL" id="CP136920">
    <property type="protein sequence ID" value="WOO40412.1"/>
    <property type="molecule type" value="Genomic_DNA"/>
</dbReference>
<reference evidence="1 5" key="1">
    <citation type="submission" date="2023-10" db="EMBL/GenBank/DDBJ databases">
        <title>Rubellicoccus peritrichatus gen. nov., sp. nov., isolated from an algae of coral reef tank.</title>
        <authorList>
            <person name="Luo J."/>
        </authorList>
    </citation>
    <scope>NUCLEOTIDE SEQUENCE [LARGE SCALE GENOMIC DNA]</scope>
    <source>
        <strain evidence="1 5">CR14</strain>
    </source>
</reference>
<dbReference type="KEGG" id="puo:RZN69_17715"/>
<dbReference type="EMBL" id="CP136920">
    <property type="protein sequence ID" value="WOO40510.1"/>
    <property type="molecule type" value="Genomic_DNA"/>
</dbReference>
<name>A0AAQ3QV12_9BACT</name>
<protein>
    <submittedName>
        <fullName evidence="1">Uncharacterized protein</fullName>
    </submittedName>
</protein>
<dbReference type="AlphaFoldDB" id="A0AAQ3QV12"/>
<evidence type="ECO:0000313" key="4">
    <source>
        <dbReference type="EMBL" id="WOO40560.1"/>
    </source>
</evidence>
<dbReference type="RefSeq" id="WP_317832645.1">
    <property type="nucleotide sequence ID" value="NZ_CP136920.1"/>
</dbReference>
<sequence length="125" mass="14392">MSSAKQGAFYWRHIAQNCDDPEKLRQAISMLFQELQAHVDTAKEAGFEMHAPDWPMLSGLALSDKVEDLQQVISKQVGVLEHWRNVEFRQERDMIPPKHWDAHHVAKSILGYDPDIAANTRDEEL</sequence>
<keyword evidence="5" id="KW-1185">Reference proteome</keyword>
<dbReference type="Proteomes" id="UP001304300">
    <property type="component" value="Chromosome"/>
</dbReference>
<dbReference type="KEGG" id="puo:RZN69_17960"/>
<evidence type="ECO:0000313" key="1">
    <source>
        <dbReference type="EMBL" id="WOO40412.1"/>
    </source>
</evidence>
<evidence type="ECO:0000313" key="2">
    <source>
        <dbReference type="EMBL" id="WOO40461.1"/>
    </source>
</evidence>
<dbReference type="EMBL" id="CP136920">
    <property type="protein sequence ID" value="WOO40560.1"/>
    <property type="molecule type" value="Genomic_DNA"/>
</dbReference>
<proteinExistence type="predicted"/>
<organism evidence="1 5">
    <name type="scientific">Rubellicoccus peritrichatus</name>
    <dbReference type="NCBI Taxonomy" id="3080537"/>
    <lineage>
        <taxon>Bacteria</taxon>
        <taxon>Pseudomonadati</taxon>
        <taxon>Verrucomicrobiota</taxon>
        <taxon>Opitutia</taxon>
        <taxon>Puniceicoccales</taxon>
        <taxon>Cerasicoccaceae</taxon>
        <taxon>Rubellicoccus</taxon>
    </lineage>
</organism>
<accession>A0AAQ3QV12</accession>
<dbReference type="EMBL" id="CP136920">
    <property type="protein sequence ID" value="WOO40461.1"/>
    <property type="molecule type" value="Genomic_DNA"/>
</dbReference>
<evidence type="ECO:0000313" key="3">
    <source>
        <dbReference type="EMBL" id="WOO40510.1"/>
    </source>
</evidence>